<dbReference type="InterPro" id="IPR002454">
    <property type="entry name" value="Gamma_tubulin"/>
</dbReference>
<dbReference type="PROSITE" id="PS00228">
    <property type="entry name" value="TUBULIN_B_AUTOREG"/>
    <property type="match status" value="1"/>
</dbReference>
<dbReference type="SUPFAM" id="SSF52490">
    <property type="entry name" value="Tubulin nucleotide-binding domain-like"/>
    <property type="match status" value="1"/>
</dbReference>
<dbReference type="VEuPathDB" id="MicrosporidiaDB:M153_41170001354"/>
<proteinExistence type="inferred from homology"/>
<dbReference type="SUPFAM" id="SSF55307">
    <property type="entry name" value="Tubulin C-terminal domain-like"/>
    <property type="match status" value="1"/>
</dbReference>
<comment type="similarity">
    <text evidence="2 10">Belongs to the tubulin family.</text>
</comment>
<dbReference type="AlphaFoldDB" id="A0A0R0M2J5"/>
<evidence type="ECO:0000256" key="10">
    <source>
        <dbReference type="RuleBase" id="RU000352"/>
    </source>
</evidence>
<dbReference type="Gene3D" id="1.10.287.600">
    <property type="entry name" value="Helix hairpin bin"/>
    <property type="match status" value="1"/>
</dbReference>
<dbReference type="InterPro" id="IPR008280">
    <property type="entry name" value="Tub_FtsZ_C"/>
</dbReference>
<dbReference type="GO" id="GO:0005874">
    <property type="term" value="C:microtubule"/>
    <property type="evidence" value="ECO:0007669"/>
    <property type="project" value="UniProtKB-KW"/>
</dbReference>
<evidence type="ECO:0000256" key="7">
    <source>
        <dbReference type="ARBA" id="ARBA00022741"/>
    </source>
</evidence>
<comment type="subcellular location">
    <subcellularLocation>
        <location evidence="1">Cytoplasm</location>
        <location evidence="1">Cytoskeleton</location>
        <location evidence="1">Microtubule organizing center</location>
        <location evidence="1">Spindle pole body</location>
    </subcellularLocation>
</comment>
<evidence type="ECO:0000256" key="9">
    <source>
        <dbReference type="ARBA" id="ARBA00023212"/>
    </source>
</evidence>
<dbReference type="InterPro" id="IPR023123">
    <property type="entry name" value="Tubulin_C"/>
</dbReference>
<dbReference type="PROSITE" id="PS00227">
    <property type="entry name" value="TUBULIN"/>
    <property type="match status" value="1"/>
</dbReference>
<dbReference type="GO" id="GO:0005822">
    <property type="term" value="C:inner plaque of spindle pole body"/>
    <property type="evidence" value="ECO:0007669"/>
    <property type="project" value="EnsemblFungi"/>
</dbReference>
<evidence type="ECO:0000256" key="1">
    <source>
        <dbReference type="ARBA" id="ARBA00004317"/>
    </source>
</evidence>
<keyword evidence="9" id="KW-0206">Cytoskeleton</keyword>
<evidence type="ECO:0000313" key="12">
    <source>
        <dbReference type="EMBL" id="KRH92603.1"/>
    </source>
</evidence>
<dbReference type="GO" id="GO:0031122">
    <property type="term" value="P:cytoplasmic microtubule organization"/>
    <property type="evidence" value="ECO:0007669"/>
    <property type="project" value="InterPro"/>
</dbReference>
<sequence>MREIITLQVGQCGNQIGASFWNRMASLHPKTQPEQFFYLADDNTPIPRAILIDLEPRVISSISQNIFFNHENVFVSNEGGGAGNNWANGYLFGKNKKNEIFEMIQKEAENSDMLEAFQIFHSIAGGTGSGMGSCIIEELRDDFPKKLIQSTAVFPNNDEVSEVVVQPYNSILTLKRLNKYCDSVLVMDNEALGRISSESLRIKHPSYETINSVISTVLCASSVSLRNPTYMYSDMKSIISTLVPIKSMNFLVPSYTPFMNEETKQIIRKSSVNDILRRLMLNKNRMANIDTRAIISALTIFINTTDVNEVQRSLIRFYDKQETGFVPWMPPSFHSVICQEPTIVNDQISGLSLVNSTGIAHLLRKICDQYDKLKKKNAFTEMYRKYLNGLDEFDESRQTIENLITEYQNAELSTRGVT</sequence>
<keyword evidence="8 10" id="KW-0342">GTP-binding</keyword>
<evidence type="ECO:0000256" key="3">
    <source>
        <dbReference type="ARBA" id="ARBA00011747"/>
    </source>
</evidence>
<dbReference type="GO" id="GO:0051417">
    <property type="term" value="P:microtubule nucleation by spindle pole body"/>
    <property type="evidence" value="ECO:0007669"/>
    <property type="project" value="EnsemblFungi"/>
</dbReference>
<comment type="subunit">
    <text evidence="3">Dimer of alpha and beta chains. A typical microtubule is a hollow water-filled tube with an outer diameter of 25 nm and an inner diameter of 15 nM. Alpha-beta heterodimers associate head-to-tail to form protofilaments running lengthwise along the microtubule wall with the beta-tubulin subunit facing the microtubule plus end conferring a structural polarity. Microtubules usually have 13 protofilaments but different protofilament numbers can be found in some organisms and specialized cells.</text>
</comment>
<dbReference type="InterPro" id="IPR000217">
    <property type="entry name" value="Tubulin"/>
</dbReference>
<evidence type="ECO:0000259" key="11">
    <source>
        <dbReference type="SMART" id="SM00864"/>
    </source>
</evidence>
<keyword evidence="5" id="KW-0963">Cytoplasm</keyword>
<feature type="domain" description="Tubulin/FtsZ GTPase" evidence="11">
    <location>
        <begin position="33"/>
        <end position="229"/>
    </location>
</feature>
<dbReference type="PRINTS" id="PR01164">
    <property type="entry name" value="GAMMATUBULIN"/>
</dbReference>
<dbReference type="GO" id="GO:0008275">
    <property type="term" value="C:gamma-tubulin small complex"/>
    <property type="evidence" value="ECO:0007669"/>
    <property type="project" value="EnsemblFungi"/>
</dbReference>
<dbReference type="GO" id="GO:0005824">
    <property type="term" value="C:outer plaque of spindle pole body"/>
    <property type="evidence" value="ECO:0007669"/>
    <property type="project" value="EnsemblFungi"/>
</dbReference>
<protein>
    <recommendedName>
        <fullName evidence="4 10">Tubulin gamma chain</fullName>
    </recommendedName>
</protein>
<accession>A0A0R0M2J5</accession>
<dbReference type="Proteomes" id="UP000051530">
    <property type="component" value="Unassembled WGS sequence"/>
</dbReference>
<evidence type="ECO:0000256" key="2">
    <source>
        <dbReference type="ARBA" id="ARBA00009636"/>
    </source>
</evidence>
<dbReference type="PRINTS" id="PR01161">
    <property type="entry name" value="TUBULIN"/>
</dbReference>
<dbReference type="SMART" id="SM00864">
    <property type="entry name" value="Tubulin"/>
    <property type="match status" value="1"/>
</dbReference>
<evidence type="ECO:0000256" key="4">
    <source>
        <dbReference type="ARBA" id="ARBA00018848"/>
    </source>
</evidence>
<evidence type="ECO:0000256" key="8">
    <source>
        <dbReference type="ARBA" id="ARBA00023134"/>
    </source>
</evidence>
<evidence type="ECO:0000256" key="6">
    <source>
        <dbReference type="ARBA" id="ARBA00022701"/>
    </source>
</evidence>
<keyword evidence="6 10" id="KW-0493">Microtubule</keyword>
<dbReference type="Gene3D" id="3.40.50.1440">
    <property type="entry name" value="Tubulin/FtsZ, GTPase domain"/>
    <property type="match status" value="1"/>
</dbReference>
<dbReference type="FunFam" id="1.10.287.600:FF:000004">
    <property type="entry name" value="Tubulin gamma chain"/>
    <property type="match status" value="1"/>
</dbReference>
<dbReference type="GO" id="GO:0005525">
    <property type="term" value="F:GTP binding"/>
    <property type="evidence" value="ECO:0007669"/>
    <property type="project" value="UniProtKB-UniRule"/>
</dbReference>
<dbReference type="InterPro" id="IPR003008">
    <property type="entry name" value="Tubulin_FtsZ_GTPase"/>
</dbReference>
<dbReference type="Pfam" id="PF03953">
    <property type="entry name" value="Tubulin_C"/>
    <property type="match status" value="1"/>
</dbReference>
<dbReference type="InterPro" id="IPR036525">
    <property type="entry name" value="Tubulin/FtsZ_GTPase_sf"/>
</dbReference>
<dbReference type="CDD" id="cd02188">
    <property type="entry name" value="gamma_tubulin"/>
    <property type="match status" value="1"/>
</dbReference>
<keyword evidence="7 10" id="KW-0547">Nucleotide-binding</keyword>
<dbReference type="GO" id="GO:2000767">
    <property type="term" value="P:positive regulation of cytoplasmic translation"/>
    <property type="evidence" value="ECO:0007669"/>
    <property type="project" value="EnsemblFungi"/>
</dbReference>
<keyword evidence="13" id="KW-1185">Reference proteome</keyword>
<evidence type="ECO:0000256" key="5">
    <source>
        <dbReference type="ARBA" id="ARBA00022490"/>
    </source>
</evidence>
<dbReference type="InterPro" id="IPR018316">
    <property type="entry name" value="Tubulin/FtsZ_2-layer-sand-dom"/>
</dbReference>
<dbReference type="GO" id="GO:0007052">
    <property type="term" value="P:mitotic spindle organization"/>
    <property type="evidence" value="ECO:0007669"/>
    <property type="project" value="EnsemblFungi"/>
</dbReference>
<comment type="function">
    <text evidence="10">Tubulin is the major constituent of microtubules, protein filaments consisting of alpha- and beta-tubulin heterodimers. Gamma-tubulin is a key component of the gamma-tubulin ring complex (gTuRC) which mediates microtubule nucleation. The gTuRC regulates the minus-end nucleation of alpha-beta tubulin heterodimers that grow into microtubule protafilaments, a critical step in centrosome duplication and spindle formation.</text>
</comment>
<dbReference type="InterPro" id="IPR013838">
    <property type="entry name" value="Beta-tubulin_BS"/>
</dbReference>
<gene>
    <name evidence="12" type="ORF">M153_41170001354</name>
</gene>
<reference evidence="12 13" key="1">
    <citation type="submission" date="2015-07" db="EMBL/GenBank/DDBJ databases">
        <title>The genome of Pseudoloma neurophilia, a relevant intracellular parasite of the zebrafish.</title>
        <authorList>
            <person name="Ndikumana S."/>
            <person name="Pelin A."/>
            <person name="Sanders J."/>
            <person name="Corradi N."/>
        </authorList>
    </citation>
    <scope>NUCLEOTIDE SEQUENCE [LARGE SCALE GENOMIC DNA]</scope>
    <source>
        <strain evidence="12 13">MK1</strain>
    </source>
</reference>
<dbReference type="InterPro" id="IPR017975">
    <property type="entry name" value="Tubulin_CS"/>
</dbReference>
<evidence type="ECO:0000313" key="13">
    <source>
        <dbReference type="Proteomes" id="UP000051530"/>
    </source>
</evidence>
<dbReference type="Pfam" id="PF00091">
    <property type="entry name" value="Tubulin"/>
    <property type="match status" value="1"/>
</dbReference>
<dbReference type="OrthoDB" id="10249382at2759"/>
<name>A0A0R0M2J5_9MICR</name>
<organism evidence="12 13">
    <name type="scientific">Pseudoloma neurophilia</name>
    <dbReference type="NCBI Taxonomy" id="146866"/>
    <lineage>
        <taxon>Eukaryota</taxon>
        <taxon>Fungi</taxon>
        <taxon>Fungi incertae sedis</taxon>
        <taxon>Microsporidia</taxon>
        <taxon>Pseudoloma</taxon>
    </lineage>
</organism>
<dbReference type="EMBL" id="LGUB01000803">
    <property type="protein sequence ID" value="KRH92603.1"/>
    <property type="molecule type" value="Genomic_DNA"/>
</dbReference>
<dbReference type="PANTHER" id="PTHR11588">
    <property type="entry name" value="TUBULIN"/>
    <property type="match status" value="1"/>
</dbReference>
<comment type="caution">
    <text evidence="12">The sequence shown here is derived from an EMBL/GenBank/DDBJ whole genome shotgun (WGS) entry which is preliminary data.</text>
</comment>
<dbReference type="GO" id="GO:0005200">
    <property type="term" value="F:structural constituent of cytoskeleton"/>
    <property type="evidence" value="ECO:0007669"/>
    <property type="project" value="EnsemblFungi"/>
</dbReference>